<dbReference type="SMART" id="SM00060">
    <property type="entry name" value="FN3"/>
    <property type="match status" value="1"/>
</dbReference>
<comment type="caution">
    <text evidence="2">The sequence shown here is derived from an EMBL/GenBank/DDBJ whole genome shotgun (WGS) entry which is preliminary data.</text>
</comment>
<gene>
    <name evidence="2" type="ORF">CDV28_10359</name>
</gene>
<dbReference type="EMBL" id="NQJD01000003">
    <property type="protein sequence ID" value="TAA75820.1"/>
    <property type="molecule type" value="Genomic_DNA"/>
</dbReference>
<dbReference type="CDD" id="cd00063">
    <property type="entry name" value="FN3"/>
    <property type="match status" value="1"/>
</dbReference>
<keyword evidence="3" id="KW-1185">Reference proteome</keyword>
<dbReference type="PROSITE" id="PS50853">
    <property type="entry name" value="FN3"/>
    <property type="match status" value="1"/>
</dbReference>
<name>A0A521G485_9BACT</name>
<evidence type="ECO:0000313" key="3">
    <source>
        <dbReference type="Proteomes" id="UP000316238"/>
    </source>
</evidence>
<dbReference type="InterPro" id="IPR013783">
    <property type="entry name" value="Ig-like_fold"/>
</dbReference>
<proteinExistence type="predicted"/>
<dbReference type="InterPro" id="IPR036116">
    <property type="entry name" value="FN3_sf"/>
</dbReference>
<dbReference type="Pfam" id="PF00041">
    <property type="entry name" value="fn3"/>
    <property type="match status" value="1"/>
</dbReference>
<protein>
    <submittedName>
        <fullName evidence="2">Fibronectin type III domain-containing protein</fullName>
    </submittedName>
</protein>
<reference evidence="2" key="1">
    <citation type="submission" date="2017-07" db="EMBL/GenBank/DDBJ databases">
        <title>The cable genome - Insights into the physiology and evolution of filamentous bacteria capable of sulfide oxidation via long distance electron transfer.</title>
        <authorList>
            <person name="Thorup C."/>
            <person name="Bjerg J.T."/>
            <person name="Schreiber L."/>
            <person name="Nielsen L.P."/>
            <person name="Kjeldsen K.U."/>
            <person name="Boesen T."/>
            <person name="Boggild A."/>
            <person name="Meysman F."/>
            <person name="Geelhoed J."/>
            <person name="Schramm A."/>
        </authorList>
    </citation>
    <scope>NUCLEOTIDE SEQUENCE [LARGE SCALE GENOMIC DNA]</scope>
    <source>
        <strain evidence="2">GS</strain>
    </source>
</reference>
<dbReference type="SUPFAM" id="SSF49265">
    <property type="entry name" value="Fibronectin type III"/>
    <property type="match status" value="1"/>
</dbReference>
<evidence type="ECO:0000313" key="2">
    <source>
        <dbReference type="EMBL" id="TAA75820.1"/>
    </source>
</evidence>
<accession>A0A521G485</accession>
<sequence>MNFPHREAEIRALAQNIIAGLTENADFPNPPIAVSELRNLLDAFINQSDAQVAAQAAAQQATEGKRDAQDRLVSAMKTNLHYAEDAAQGNDAKLAVLGWGARANPGPPAVPGQPRLLETVQQSAGWLHLDWKRPASGGIVSYYTVKRRERAEGDWTAVGTFIETEATLNNQKRGKELEFCVVAVNRTGEGVPSNSVSVVL</sequence>
<organism evidence="2 3">
    <name type="scientific">Candidatus Electronema aureum</name>
    <dbReference type="NCBI Taxonomy" id="2005002"/>
    <lineage>
        <taxon>Bacteria</taxon>
        <taxon>Pseudomonadati</taxon>
        <taxon>Thermodesulfobacteriota</taxon>
        <taxon>Desulfobulbia</taxon>
        <taxon>Desulfobulbales</taxon>
        <taxon>Desulfobulbaceae</taxon>
        <taxon>Candidatus Electronema</taxon>
    </lineage>
</organism>
<dbReference type="AlphaFoldDB" id="A0A521G485"/>
<dbReference type="Proteomes" id="UP000316238">
    <property type="component" value="Unassembled WGS sequence"/>
</dbReference>
<feature type="domain" description="Fibronectin type-III" evidence="1">
    <location>
        <begin position="110"/>
        <end position="200"/>
    </location>
</feature>
<evidence type="ECO:0000259" key="1">
    <source>
        <dbReference type="PROSITE" id="PS50853"/>
    </source>
</evidence>
<dbReference type="InterPro" id="IPR003961">
    <property type="entry name" value="FN3_dom"/>
</dbReference>
<dbReference type="Gene3D" id="2.60.40.10">
    <property type="entry name" value="Immunoglobulins"/>
    <property type="match status" value="1"/>
</dbReference>